<evidence type="ECO:0008006" key="4">
    <source>
        <dbReference type="Google" id="ProtNLM"/>
    </source>
</evidence>
<organism evidence="2 3">
    <name type="scientific">Francisella sciaenopsi</name>
    <dbReference type="NCBI Taxonomy" id="3055034"/>
    <lineage>
        <taxon>Bacteria</taxon>
        <taxon>Pseudomonadati</taxon>
        <taxon>Pseudomonadota</taxon>
        <taxon>Gammaproteobacteria</taxon>
        <taxon>Thiotrichales</taxon>
        <taxon>Francisellaceae</taxon>
        <taxon>Francisella</taxon>
    </lineage>
</organism>
<evidence type="ECO:0000313" key="3">
    <source>
        <dbReference type="Proteomes" id="UP001628164"/>
    </source>
</evidence>
<reference evidence="2 3" key="1">
    <citation type="journal article" date="2024" name="Dis. Aquat. Organ.">
        <title>Francisella sciaenopsi sp. nov. isolated from diseased red drum Sciaenops ocellatus in Florida, USA.</title>
        <authorList>
            <person name="Kawahara M."/>
            <person name="Cody T.T."/>
            <person name="Yanong R.P.E."/>
            <person name="Henderson E."/>
            <person name="Yazdi Z."/>
            <person name="Soto E."/>
        </authorList>
    </citation>
    <scope>NUCLEOTIDE SEQUENCE [LARGE SCALE GENOMIC DNA]</scope>
    <source>
        <strain evidence="2 3">R22-20-7</strain>
    </source>
</reference>
<evidence type="ECO:0000313" key="2">
    <source>
        <dbReference type="EMBL" id="GMN88863.1"/>
    </source>
</evidence>
<feature type="transmembrane region" description="Helical" evidence="1">
    <location>
        <begin position="169"/>
        <end position="188"/>
    </location>
</feature>
<dbReference type="RefSeq" id="WP_407876752.1">
    <property type="nucleotide sequence ID" value="NZ_BTHG01000001.1"/>
</dbReference>
<protein>
    <recommendedName>
        <fullName evidence="4">Beta-carotene 15,15'-monooxygenase</fullName>
    </recommendedName>
</protein>
<feature type="transmembrane region" description="Helical" evidence="1">
    <location>
        <begin position="251"/>
        <end position="271"/>
    </location>
</feature>
<keyword evidence="1" id="KW-1133">Transmembrane helix</keyword>
<dbReference type="SUPFAM" id="SSF103473">
    <property type="entry name" value="MFS general substrate transporter"/>
    <property type="match status" value="1"/>
</dbReference>
<gene>
    <name evidence="2" type="ORF">fsci_03490</name>
</gene>
<dbReference type="InterPro" id="IPR036259">
    <property type="entry name" value="MFS_trans_sf"/>
</dbReference>
<feature type="transmembrane region" description="Helical" evidence="1">
    <location>
        <begin position="139"/>
        <end position="157"/>
    </location>
</feature>
<feature type="transmembrane region" description="Helical" evidence="1">
    <location>
        <begin position="108"/>
        <end position="127"/>
    </location>
</feature>
<name>A0ABQ6PD07_9GAMM</name>
<accession>A0ABQ6PD07</accession>
<keyword evidence="1" id="KW-0812">Transmembrane</keyword>
<feature type="transmembrane region" description="Helical" evidence="1">
    <location>
        <begin position="278"/>
        <end position="299"/>
    </location>
</feature>
<feature type="transmembrane region" description="Helical" evidence="1">
    <location>
        <begin position="311"/>
        <end position="332"/>
    </location>
</feature>
<proteinExistence type="predicted"/>
<comment type="caution">
    <text evidence="2">The sequence shown here is derived from an EMBL/GenBank/DDBJ whole genome shotgun (WGS) entry which is preliminary data.</text>
</comment>
<feature type="transmembrane region" description="Helical" evidence="1">
    <location>
        <begin position="84"/>
        <end position="102"/>
    </location>
</feature>
<sequence length="365" mass="42509">MLRLNYKSSILNLILLLMFVLISKIAFVIYVSYIVKFYAFHDVYYNQHLYVKGYHFLFLGFFSIGFFFLPFLHLLTQSVDHRKILKLCLIFQIIGVVAFIIAPNLFTLLLSAAAMSLINVIIILSVVQVTLISKKQHQLWALALIHAFGFTFALEIYRSLYPINQNIQYILYSCFILILINIILLNLIKFGTYKYRKSRDILEYYFIGIFSLVKHNKAFLKYTLILVIMTCLYMYIEMLKLSSVYVNVTHMPNITISLPTSTIVIITLCYIDSNKLKLALFGIFTAISIILSLTIIMLIPHHVFNHDSFRSILIADRALSLSLLSMWIAYVIRSFLNIFSKVPVFSFSVLYLICNVLIWIFTRFF</sequence>
<feature type="transmembrane region" description="Helical" evidence="1">
    <location>
        <begin position="344"/>
        <end position="362"/>
    </location>
</feature>
<keyword evidence="1" id="KW-0472">Membrane</keyword>
<feature type="transmembrane region" description="Helical" evidence="1">
    <location>
        <begin position="53"/>
        <end position="72"/>
    </location>
</feature>
<dbReference type="EMBL" id="BTHG01000001">
    <property type="protein sequence ID" value="GMN88863.1"/>
    <property type="molecule type" value="Genomic_DNA"/>
</dbReference>
<keyword evidence="3" id="KW-1185">Reference proteome</keyword>
<feature type="transmembrane region" description="Helical" evidence="1">
    <location>
        <begin position="12"/>
        <end position="33"/>
    </location>
</feature>
<dbReference type="Proteomes" id="UP001628164">
    <property type="component" value="Unassembled WGS sequence"/>
</dbReference>
<evidence type="ECO:0000256" key="1">
    <source>
        <dbReference type="SAM" id="Phobius"/>
    </source>
</evidence>
<feature type="transmembrane region" description="Helical" evidence="1">
    <location>
        <begin position="219"/>
        <end position="236"/>
    </location>
</feature>